<keyword evidence="3" id="KW-1185">Reference proteome</keyword>
<accession>A0A8R7UIZ0</accession>
<evidence type="ECO:0000256" key="1">
    <source>
        <dbReference type="SAM" id="MobiDB-lite"/>
    </source>
</evidence>
<reference evidence="2" key="3">
    <citation type="submission" date="2022-06" db="UniProtKB">
        <authorList>
            <consortium name="EnsemblPlants"/>
        </authorList>
    </citation>
    <scope>IDENTIFICATION</scope>
</reference>
<dbReference type="AlphaFoldDB" id="A0A8R7UIZ0"/>
<sequence>TDAAIINTGQSQDVVYLMMTAETPYTSESSTILPAEKQDDSQLTDKMKTTPILITH</sequence>
<evidence type="ECO:0000313" key="3">
    <source>
        <dbReference type="Proteomes" id="UP000015106"/>
    </source>
</evidence>
<reference evidence="2" key="2">
    <citation type="submission" date="2018-03" db="EMBL/GenBank/DDBJ databases">
        <title>The Triticum urartu genome reveals the dynamic nature of wheat genome evolution.</title>
        <authorList>
            <person name="Ling H."/>
            <person name="Ma B."/>
            <person name="Shi X."/>
            <person name="Liu H."/>
            <person name="Dong L."/>
            <person name="Sun H."/>
            <person name="Cao Y."/>
            <person name="Gao Q."/>
            <person name="Zheng S."/>
            <person name="Li Y."/>
            <person name="Yu Y."/>
            <person name="Du H."/>
            <person name="Qi M."/>
            <person name="Li Y."/>
            <person name="Yu H."/>
            <person name="Cui Y."/>
            <person name="Wang N."/>
            <person name="Chen C."/>
            <person name="Wu H."/>
            <person name="Zhao Y."/>
            <person name="Zhang J."/>
            <person name="Li Y."/>
            <person name="Zhou W."/>
            <person name="Zhang B."/>
            <person name="Hu W."/>
            <person name="Eijk M."/>
            <person name="Tang J."/>
            <person name="Witsenboer H."/>
            <person name="Zhao S."/>
            <person name="Li Z."/>
            <person name="Zhang A."/>
            <person name="Wang D."/>
            <person name="Liang C."/>
        </authorList>
    </citation>
    <scope>NUCLEOTIDE SEQUENCE [LARGE SCALE GENOMIC DNA]</scope>
    <source>
        <strain evidence="2">cv. G1812</strain>
    </source>
</reference>
<organism evidence="2 3">
    <name type="scientific">Triticum urartu</name>
    <name type="common">Red wild einkorn</name>
    <name type="synonym">Crithodium urartu</name>
    <dbReference type="NCBI Taxonomy" id="4572"/>
    <lineage>
        <taxon>Eukaryota</taxon>
        <taxon>Viridiplantae</taxon>
        <taxon>Streptophyta</taxon>
        <taxon>Embryophyta</taxon>
        <taxon>Tracheophyta</taxon>
        <taxon>Spermatophyta</taxon>
        <taxon>Magnoliopsida</taxon>
        <taxon>Liliopsida</taxon>
        <taxon>Poales</taxon>
        <taxon>Poaceae</taxon>
        <taxon>BOP clade</taxon>
        <taxon>Pooideae</taxon>
        <taxon>Triticodae</taxon>
        <taxon>Triticeae</taxon>
        <taxon>Triticinae</taxon>
        <taxon>Triticum</taxon>
    </lineage>
</organism>
<dbReference type="EnsemblPlants" id="TuG1812G0500002718.01.T01">
    <property type="protein sequence ID" value="TuG1812G0500002718.01.T01.cds345567"/>
    <property type="gene ID" value="TuG1812G0500002718.01"/>
</dbReference>
<evidence type="ECO:0000313" key="2">
    <source>
        <dbReference type="EnsemblPlants" id="TuG1812G0500002718.01.T01.cds345567"/>
    </source>
</evidence>
<proteinExistence type="predicted"/>
<dbReference type="Proteomes" id="UP000015106">
    <property type="component" value="Chromosome 5"/>
</dbReference>
<feature type="compositionally biased region" description="Basic and acidic residues" evidence="1">
    <location>
        <begin position="36"/>
        <end position="48"/>
    </location>
</feature>
<reference evidence="3" key="1">
    <citation type="journal article" date="2013" name="Nature">
        <title>Draft genome of the wheat A-genome progenitor Triticum urartu.</title>
        <authorList>
            <person name="Ling H.Q."/>
            <person name="Zhao S."/>
            <person name="Liu D."/>
            <person name="Wang J."/>
            <person name="Sun H."/>
            <person name="Zhang C."/>
            <person name="Fan H."/>
            <person name="Li D."/>
            <person name="Dong L."/>
            <person name="Tao Y."/>
            <person name="Gao C."/>
            <person name="Wu H."/>
            <person name="Li Y."/>
            <person name="Cui Y."/>
            <person name="Guo X."/>
            <person name="Zheng S."/>
            <person name="Wang B."/>
            <person name="Yu K."/>
            <person name="Liang Q."/>
            <person name="Yang W."/>
            <person name="Lou X."/>
            <person name="Chen J."/>
            <person name="Feng M."/>
            <person name="Jian J."/>
            <person name="Zhang X."/>
            <person name="Luo G."/>
            <person name="Jiang Y."/>
            <person name="Liu J."/>
            <person name="Wang Z."/>
            <person name="Sha Y."/>
            <person name="Zhang B."/>
            <person name="Wu H."/>
            <person name="Tang D."/>
            <person name="Shen Q."/>
            <person name="Xue P."/>
            <person name="Zou S."/>
            <person name="Wang X."/>
            <person name="Liu X."/>
            <person name="Wang F."/>
            <person name="Yang Y."/>
            <person name="An X."/>
            <person name="Dong Z."/>
            <person name="Zhang K."/>
            <person name="Zhang X."/>
            <person name="Luo M.C."/>
            <person name="Dvorak J."/>
            <person name="Tong Y."/>
            <person name="Wang J."/>
            <person name="Yang H."/>
            <person name="Li Z."/>
            <person name="Wang D."/>
            <person name="Zhang A."/>
            <person name="Wang J."/>
        </authorList>
    </citation>
    <scope>NUCLEOTIDE SEQUENCE</scope>
    <source>
        <strain evidence="3">cv. G1812</strain>
    </source>
</reference>
<name>A0A8R7UIZ0_TRIUA</name>
<protein>
    <submittedName>
        <fullName evidence="2">Uncharacterized protein</fullName>
    </submittedName>
</protein>
<dbReference type="Gramene" id="TuG1812G0500002718.01.T01">
    <property type="protein sequence ID" value="TuG1812G0500002718.01.T01.cds345567"/>
    <property type="gene ID" value="TuG1812G0500002718.01"/>
</dbReference>
<feature type="region of interest" description="Disordered" evidence="1">
    <location>
        <begin position="36"/>
        <end position="56"/>
    </location>
</feature>